<dbReference type="Proteomes" id="UP000886523">
    <property type="component" value="Unassembled WGS sequence"/>
</dbReference>
<comment type="caution">
    <text evidence="1">The sequence shown here is derived from an EMBL/GenBank/DDBJ whole genome shotgun (WGS) entry which is preliminary data.</text>
</comment>
<sequence>MSAIKFSYPEGHYPRYEYPDDVFDLSHQFIERKGFGEVVFHLGVENMSGLMVAYIPRGIPFIFQAYIKSVDEYNFTFVTILLPIGYQHINCKGFDLNLKTIHKGMTAVRSKMNKEIMSNSGQG</sequence>
<accession>A0A9P6AQT3</accession>
<organism evidence="1 2">
    <name type="scientific">Hydnum rufescens UP504</name>
    <dbReference type="NCBI Taxonomy" id="1448309"/>
    <lineage>
        <taxon>Eukaryota</taxon>
        <taxon>Fungi</taxon>
        <taxon>Dikarya</taxon>
        <taxon>Basidiomycota</taxon>
        <taxon>Agaricomycotina</taxon>
        <taxon>Agaricomycetes</taxon>
        <taxon>Cantharellales</taxon>
        <taxon>Hydnaceae</taxon>
        <taxon>Hydnum</taxon>
    </lineage>
</organism>
<proteinExistence type="predicted"/>
<name>A0A9P6AQT3_9AGAM</name>
<gene>
    <name evidence="1" type="ORF">BS47DRAFT_1364733</name>
</gene>
<evidence type="ECO:0000313" key="2">
    <source>
        <dbReference type="Proteomes" id="UP000886523"/>
    </source>
</evidence>
<evidence type="ECO:0000313" key="1">
    <source>
        <dbReference type="EMBL" id="KAF9510191.1"/>
    </source>
</evidence>
<dbReference type="AlphaFoldDB" id="A0A9P6AQT3"/>
<reference evidence="1" key="1">
    <citation type="journal article" date="2020" name="Nat. Commun.">
        <title>Large-scale genome sequencing of mycorrhizal fungi provides insights into the early evolution of symbiotic traits.</title>
        <authorList>
            <person name="Miyauchi S."/>
            <person name="Kiss E."/>
            <person name="Kuo A."/>
            <person name="Drula E."/>
            <person name="Kohler A."/>
            <person name="Sanchez-Garcia M."/>
            <person name="Morin E."/>
            <person name="Andreopoulos B."/>
            <person name="Barry K.W."/>
            <person name="Bonito G."/>
            <person name="Buee M."/>
            <person name="Carver A."/>
            <person name="Chen C."/>
            <person name="Cichocki N."/>
            <person name="Clum A."/>
            <person name="Culley D."/>
            <person name="Crous P.W."/>
            <person name="Fauchery L."/>
            <person name="Girlanda M."/>
            <person name="Hayes R.D."/>
            <person name="Keri Z."/>
            <person name="LaButti K."/>
            <person name="Lipzen A."/>
            <person name="Lombard V."/>
            <person name="Magnuson J."/>
            <person name="Maillard F."/>
            <person name="Murat C."/>
            <person name="Nolan M."/>
            <person name="Ohm R.A."/>
            <person name="Pangilinan J."/>
            <person name="Pereira M.F."/>
            <person name="Perotto S."/>
            <person name="Peter M."/>
            <person name="Pfister S."/>
            <person name="Riley R."/>
            <person name="Sitrit Y."/>
            <person name="Stielow J.B."/>
            <person name="Szollosi G."/>
            <person name="Zifcakova L."/>
            <person name="Stursova M."/>
            <person name="Spatafora J.W."/>
            <person name="Tedersoo L."/>
            <person name="Vaario L.M."/>
            <person name="Yamada A."/>
            <person name="Yan M."/>
            <person name="Wang P."/>
            <person name="Xu J."/>
            <person name="Bruns T."/>
            <person name="Baldrian P."/>
            <person name="Vilgalys R."/>
            <person name="Dunand C."/>
            <person name="Henrissat B."/>
            <person name="Grigoriev I.V."/>
            <person name="Hibbett D."/>
            <person name="Nagy L.G."/>
            <person name="Martin F.M."/>
        </authorList>
    </citation>
    <scope>NUCLEOTIDE SEQUENCE</scope>
    <source>
        <strain evidence="1">UP504</strain>
    </source>
</reference>
<protein>
    <submittedName>
        <fullName evidence="1">Uncharacterized protein</fullName>
    </submittedName>
</protein>
<keyword evidence="2" id="KW-1185">Reference proteome</keyword>
<dbReference type="EMBL" id="MU129021">
    <property type="protein sequence ID" value="KAF9510191.1"/>
    <property type="molecule type" value="Genomic_DNA"/>
</dbReference>